<dbReference type="EMBL" id="JAVDTI010000007">
    <property type="protein sequence ID" value="MDR6808822.1"/>
    <property type="molecule type" value="Genomic_DNA"/>
</dbReference>
<evidence type="ECO:0000256" key="2">
    <source>
        <dbReference type="ARBA" id="ARBA00022525"/>
    </source>
</evidence>
<keyword evidence="2" id="KW-0964">Secreted</keyword>
<dbReference type="Proteomes" id="UP001264980">
    <property type="component" value="Unassembled WGS sequence"/>
</dbReference>
<evidence type="ECO:0000313" key="9">
    <source>
        <dbReference type="Proteomes" id="UP001264980"/>
    </source>
</evidence>
<evidence type="ECO:0000256" key="7">
    <source>
        <dbReference type="ARBA" id="ARBA00023326"/>
    </source>
</evidence>
<dbReference type="Pfam" id="PF07335">
    <property type="entry name" value="Glyco_hydro_75"/>
    <property type="match status" value="1"/>
</dbReference>
<gene>
    <name evidence="8" type="ORF">J2W84_005886</name>
</gene>
<keyword evidence="4" id="KW-0378">Hydrolase</keyword>
<organism evidence="8 9">
    <name type="scientific">Dyadobacter fermentans</name>
    <dbReference type="NCBI Taxonomy" id="94254"/>
    <lineage>
        <taxon>Bacteria</taxon>
        <taxon>Pseudomonadati</taxon>
        <taxon>Bacteroidota</taxon>
        <taxon>Cytophagia</taxon>
        <taxon>Cytophagales</taxon>
        <taxon>Spirosomataceae</taxon>
        <taxon>Dyadobacter</taxon>
    </lineage>
</organism>
<evidence type="ECO:0000256" key="4">
    <source>
        <dbReference type="ARBA" id="ARBA00022801"/>
    </source>
</evidence>
<evidence type="ECO:0000256" key="5">
    <source>
        <dbReference type="ARBA" id="ARBA00023277"/>
    </source>
</evidence>
<comment type="subcellular location">
    <subcellularLocation>
        <location evidence="1">Secreted</location>
    </subcellularLocation>
</comment>
<keyword evidence="3" id="KW-0732">Signal</keyword>
<keyword evidence="6" id="KW-0326">Glycosidase</keyword>
<name>A0ABU1R5Y6_9BACT</name>
<evidence type="ECO:0000256" key="6">
    <source>
        <dbReference type="ARBA" id="ARBA00023295"/>
    </source>
</evidence>
<evidence type="ECO:0000256" key="1">
    <source>
        <dbReference type="ARBA" id="ARBA00004613"/>
    </source>
</evidence>
<proteinExistence type="predicted"/>
<dbReference type="InterPro" id="IPR009939">
    <property type="entry name" value="Chitosanase_fungal"/>
</dbReference>
<protein>
    <submittedName>
        <fullName evidence="8">Uncharacterized protein</fullName>
    </submittedName>
</protein>
<evidence type="ECO:0000313" key="8">
    <source>
        <dbReference type="EMBL" id="MDR6808822.1"/>
    </source>
</evidence>
<keyword evidence="5" id="KW-0119">Carbohydrate metabolism</keyword>
<dbReference type="RefSeq" id="WP_309991277.1">
    <property type="nucleotide sequence ID" value="NZ_JAVDTI010000007.1"/>
</dbReference>
<sequence length="238" mass="25610">MKTLIFLTLLSIPDLASAQLTKKLYKTIGSVKVYEVENKGIYIFRSGFSFDADGAPKAYHKNDKVALDFLANAGKPGNWWGVVTNTGKKDGIPIVQTAQDPAPGYYVSPTSLADKSKKVQDPNRYVDSQEIPYIALPSKFSTQFKLGDIALVVNKKNNLRCYAIFADVGPANKIGEGSISLAKQLQIPGNPKAGGPTADVVYILIKNSGSSAVLGKQQIQSIGQTKLSEADISNLLSE</sequence>
<comment type="caution">
    <text evidence="8">The sequence shown here is derived from an EMBL/GenBank/DDBJ whole genome shotgun (WGS) entry which is preliminary data.</text>
</comment>
<accession>A0ABU1R5Y6</accession>
<keyword evidence="7" id="KW-0624">Polysaccharide degradation</keyword>
<reference evidence="8 9" key="1">
    <citation type="submission" date="2023-07" db="EMBL/GenBank/DDBJ databases">
        <title>Sorghum-associated microbial communities from plants grown in Nebraska, USA.</title>
        <authorList>
            <person name="Schachtman D."/>
        </authorList>
    </citation>
    <scope>NUCLEOTIDE SEQUENCE [LARGE SCALE GENOMIC DNA]</scope>
    <source>
        <strain evidence="8 9">BE57</strain>
    </source>
</reference>
<evidence type="ECO:0000256" key="3">
    <source>
        <dbReference type="ARBA" id="ARBA00022729"/>
    </source>
</evidence>
<keyword evidence="9" id="KW-1185">Reference proteome</keyword>